<evidence type="ECO:0000313" key="14">
    <source>
        <dbReference type="Proteomes" id="UP000035681"/>
    </source>
</evidence>
<keyword evidence="9" id="KW-0804">Transcription</keyword>
<dbReference type="InterPro" id="IPR036910">
    <property type="entry name" value="HMG_box_dom_sf"/>
</dbReference>
<feature type="DNA-binding region" description="HMG box" evidence="12">
    <location>
        <begin position="40"/>
        <end position="108"/>
    </location>
</feature>
<dbReference type="Pfam" id="PF00505">
    <property type="entry name" value="HMG_box"/>
    <property type="match status" value="1"/>
</dbReference>
<evidence type="ECO:0000256" key="9">
    <source>
        <dbReference type="ARBA" id="ARBA00023163"/>
    </source>
</evidence>
<evidence type="ECO:0000256" key="12">
    <source>
        <dbReference type="PROSITE-ProRule" id="PRU00267"/>
    </source>
</evidence>
<comment type="subcellular location">
    <subcellularLocation>
        <location evidence="1">Nucleus speckle</location>
    </subcellularLocation>
</comment>
<evidence type="ECO:0000259" key="13">
    <source>
        <dbReference type="PROSITE" id="PS50118"/>
    </source>
</evidence>
<reference evidence="15" key="1">
    <citation type="submission" date="2015-08" db="UniProtKB">
        <authorList>
            <consortium name="WormBaseParasite"/>
        </authorList>
    </citation>
    <scope>IDENTIFICATION</scope>
</reference>
<keyword evidence="4" id="KW-0221">Differentiation</keyword>
<dbReference type="SMART" id="SM00398">
    <property type="entry name" value="HMG"/>
    <property type="match status" value="1"/>
</dbReference>
<dbReference type="STRING" id="6248.A0A0K0EBD4"/>
<evidence type="ECO:0000313" key="15">
    <source>
        <dbReference type="WBParaSite" id="SSTP_0000680500.1"/>
    </source>
</evidence>
<keyword evidence="12" id="KW-0539">Nucleus</keyword>
<dbReference type="GO" id="GO:0016607">
    <property type="term" value="C:nuclear speck"/>
    <property type="evidence" value="ECO:0007669"/>
    <property type="project" value="UniProtKB-SubCell"/>
</dbReference>
<evidence type="ECO:0000256" key="2">
    <source>
        <dbReference type="ARBA" id="ARBA00005998"/>
    </source>
</evidence>
<dbReference type="SUPFAM" id="SSF47095">
    <property type="entry name" value="HMG-box"/>
    <property type="match status" value="1"/>
</dbReference>
<evidence type="ECO:0000256" key="3">
    <source>
        <dbReference type="ARBA" id="ARBA00019052"/>
    </source>
</evidence>
<proteinExistence type="inferred from homology"/>
<dbReference type="AlphaFoldDB" id="A0A0K0EBD4"/>
<dbReference type="WBParaSite" id="SSTP_0000680500.1">
    <property type="protein sequence ID" value="SSTP_0000680500.1"/>
    <property type="gene ID" value="SSTP_0000680500"/>
</dbReference>
<evidence type="ECO:0000256" key="1">
    <source>
        <dbReference type="ARBA" id="ARBA00004324"/>
    </source>
</evidence>
<dbReference type="Proteomes" id="UP000035681">
    <property type="component" value="Unplaced"/>
</dbReference>
<dbReference type="Gene3D" id="1.10.30.10">
    <property type="entry name" value="High mobility group box domain"/>
    <property type="match status" value="1"/>
</dbReference>
<dbReference type="GO" id="GO:0001228">
    <property type="term" value="F:DNA-binding transcription activator activity, RNA polymerase II-specific"/>
    <property type="evidence" value="ECO:0007669"/>
    <property type="project" value="TreeGrafter"/>
</dbReference>
<keyword evidence="5" id="KW-0112">Calmodulin-binding</keyword>
<dbReference type="InterPro" id="IPR050140">
    <property type="entry name" value="SRY-related_HMG-box_TF-like"/>
</dbReference>
<dbReference type="PANTHER" id="PTHR10270">
    <property type="entry name" value="SOX TRANSCRIPTION FACTOR"/>
    <property type="match status" value="1"/>
</dbReference>
<dbReference type="GO" id="GO:0030154">
    <property type="term" value="P:cell differentiation"/>
    <property type="evidence" value="ECO:0007669"/>
    <property type="project" value="UniProtKB-KW"/>
</dbReference>
<dbReference type="PANTHER" id="PTHR10270:SF161">
    <property type="entry name" value="SEX-DETERMINING REGION Y PROTEIN"/>
    <property type="match status" value="1"/>
</dbReference>
<comment type="similarity">
    <text evidence="2">Belongs to the SRY family.</text>
</comment>
<evidence type="ECO:0000256" key="8">
    <source>
        <dbReference type="ARBA" id="ARBA00023159"/>
    </source>
</evidence>
<keyword evidence="7 12" id="KW-0238">DNA-binding</keyword>
<keyword evidence="6" id="KW-0726">Sexual differentiation</keyword>
<name>A0A0K0EBD4_STRER</name>
<dbReference type="WBParaSite" id="TCONS_00005202.p1">
    <property type="protein sequence ID" value="TCONS_00005202.p1"/>
    <property type="gene ID" value="XLOC_003536"/>
</dbReference>
<accession>A0A0K0EBD4</accession>
<organism evidence="15">
    <name type="scientific">Strongyloides stercoralis</name>
    <name type="common">Threadworm</name>
    <dbReference type="NCBI Taxonomy" id="6248"/>
    <lineage>
        <taxon>Eukaryota</taxon>
        <taxon>Metazoa</taxon>
        <taxon>Ecdysozoa</taxon>
        <taxon>Nematoda</taxon>
        <taxon>Chromadorea</taxon>
        <taxon>Rhabditida</taxon>
        <taxon>Tylenchina</taxon>
        <taxon>Panagrolaimomorpha</taxon>
        <taxon>Strongyloidoidea</taxon>
        <taxon>Strongyloididae</taxon>
        <taxon>Strongyloides</taxon>
    </lineage>
</organism>
<evidence type="ECO:0000256" key="11">
    <source>
        <dbReference type="ARBA" id="ARBA00045821"/>
    </source>
</evidence>
<dbReference type="InterPro" id="IPR009071">
    <property type="entry name" value="HMG_box_dom"/>
</dbReference>
<comment type="function">
    <text evidence="11">Transcriptional regulator that controls a genetic switch in male development. It is necessary and sufficient for initiating male sex determination by directing the development of supporting cell precursors (pre-Sertoli cells) as Sertoli rather than granulosa cells. Involved in different aspects of gene regulation including promoter activation or repression. Binds to the DNA consensus sequence 5'-[AT]AACAA[AT]-3'. SRY HMG box recognizes DNA by partial intercalation in the minor groove and promotes DNA bending. Also involved in pre-mRNA splicing. In male adult brain involved in the maintenance of motor functions of dopaminergic neurons.</text>
</comment>
<keyword evidence="14" id="KW-1185">Reference proteome</keyword>
<dbReference type="GO" id="GO:0005516">
    <property type="term" value="F:calmodulin binding"/>
    <property type="evidence" value="ECO:0007669"/>
    <property type="project" value="UniProtKB-KW"/>
</dbReference>
<evidence type="ECO:0000256" key="4">
    <source>
        <dbReference type="ARBA" id="ARBA00022782"/>
    </source>
</evidence>
<dbReference type="GO" id="GO:0007548">
    <property type="term" value="P:sex differentiation"/>
    <property type="evidence" value="ECO:0007669"/>
    <property type="project" value="UniProtKB-KW"/>
</dbReference>
<sequence length="189" mass="23038">MEQKDDGNNLLILKFPENHPQGCRCDECKKIRREIDRRRIRRPMNAFMLWSKKQRSTTAALNPGILNSDLSRILGVQWKELPEKEKQKYIIEAEQIREEHYRKYPDFKYSKDSNKVKKSQLKLIDWQHQTLNYSQQTYNHVITPFFHNMTQSLIEMYITKDEVIYLKENAEREFSFMFPTEKLRQEFNW</sequence>
<dbReference type="GO" id="GO:0000978">
    <property type="term" value="F:RNA polymerase II cis-regulatory region sequence-specific DNA binding"/>
    <property type="evidence" value="ECO:0007669"/>
    <property type="project" value="TreeGrafter"/>
</dbReference>
<evidence type="ECO:0000256" key="10">
    <source>
        <dbReference type="ARBA" id="ARBA00032498"/>
    </source>
</evidence>
<keyword evidence="8" id="KW-0010">Activator</keyword>
<evidence type="ECO:0000256" key="6">
    <source>
        <dbReference type="ARBA" id="ARBA00022928"/>
    </source>
</evidence>
<evidence type="ECO:0000256" key="7">
    <source>
        <dbReference type="ARBA" id="ARBA00023125"/>
    </source>
</evidence>
<feature type="domain" description="HMG box" evidence="13">
    <location>
        <begin position="40"/>
        <end position="108"/>
    </location>
</feature>
<evidence type="ECO:0000256" key="5">
    <source>
        <dbReference type="ARBA" id="ARBA00022860"/>
    </source>
</evidence>
<dbReference type="PROSITE" id="PS50118">
    <property type="entry name" value="HMG_BOX_2"/>
    <property type="match status" value="1"/>
</dbReference>
<protein>
    <recommendedName>
        <fullName evidence="3">Sex-determining region Y protein</fullName>
    </recommendedName>
    <alternativeName>
        <fullName evidence="10">Testis-determining factor</fullName>
    </alternativeName>
</protein>